<keyword evidence="3" id="KW-1185">Reference proteome</keyword>
<dbReference type="GO" id="GO:0006276">
    <property type="term" value="P:plasmid maintenance"/>
    <property type="evidence" value="ECO:0007669"/>
    <property type="project" value="InterPro"/>
</dbReference>
<dbReference type="Gene3D" id="1.10.10.10">
    <property type="entry name" value="Winged helix-like DNA-binding domain superfamily/Winged helix DNA-binding domain"/>
    <property type="match status" value="1"/>
</dbReference>
<sequence length="145" mass="16639">MRGFVRTFRLVEFGKRLSELSPSGQKIFWYLVDIADWKLGRVVTTQAELAERFETTIRTVERAVKELTKHNLIKHKRGIYAINPEFVWGGRSWNIPKASYYTLNAEKLPSVIDFASAAQAINGKKLEEAGRKTLREISARKLRGT</sequence>
<dbReference type="InterPro" id="IPR036388">
    <property type="entry name" value="WH-like_DNA-bd_sf"/>
</dbReference>
<evidence type="ECO:0000313" key="2">
    <source>
        <dbReference type="EMBL" id="PQQ22346.1"/>
    </source>
</evidence>
<evidence type="ECO:0000313" key="3">
    <source>
        <dbReference type="Proteomes" id="UP000239550"/>
    </source>
</evidence>
<dbReference type="InterPro" id="IPR036390">
    <property type="entry name" value="WH_DNA-bd_sf"/>
</dbReference>
<evidence type="ECO:0000259" key="1">
    <source>
        <dbReference type="Pfam" id="PF05732"/>
    </source>
</evidence>
<feature type="domain" description="Plasmid replication protein RepL" evidence="1">
    <location>
        <begin position="25"/>
        <end position="91"/>
    </location>
</feature>
<protein>
    <recommendedName>
        <fullName evidence="1">Plasmid replication protein RepL domain-containing protein</fullName>
    </recommendedName>
</protein>
<reference evidence="2 3" key="1">
    <citation type="submission" date="2018-02" db="EMBL/GenBank/DDBJ databases">
        <title>Five New Genomes of Indian Photorhabdus Isolates TSA.</title>
        <authorList>
            <person name="Dubay B."/>
            <person name="Somvanshi V.S."/>
        </authorList>
    </citation>
    <scope>NUCLEOTIDE SEQUENCE [LARGE SCALE GENOMIC DNA]</scope>
    <source>
        <strain evidence="2 3">H1</strain>
    </source>
</reference>
<dbReference type="InterPro" id="IPR008813">
    <property type="entry name" value="Plasmid_replication_RepL"/>
</dbReference>
<dbReference type="AlphaFoldDB" id="A0A2S8PU99"/>
<dbReference type="GO" id="GO:0006260">
    <property type="term" value="P:DNA replication"/>
    <property type="evidence" value="ECO:0007669"/>
    <property type="project" value="InterPro"/>
</dbReference>
<name>A0A2S8PU99_9GAMM</name>
<dbReference type="EMBL" id="PUWT01000106">
    <property type="protein sequence ID" value="PQQ22346.1"/>
    <property type="molecule type" value="Genomic_DNA"/>
</dbReference>
<comment type="caution">
    <text evidence="2">The sequence shown here is derived from an EMBL/GenBank/DDBJ whole genome shotgun (WGS) entry which is preliminary data.</text>
</comment>
<dbReference type="SUPFAM" id="SSF46785">
    <property type="entry name" value="Winged helix' DNA-binding domain"/>
    <property type="match status" value="1"/>
</dbReference>
<dbReference type="Proteomes" id="UP000239550">
    <property type="component" value="Unassembled WGS sequence"/>
</dbReference>
<dbReference type="RefSeq" id="WP_105396952.1">
    <property type="nucleotide sequence ID" value="NZ_CAWNTA010000009.1"/>
</dbReference>
<organism evidence="2 3">
    <name type="scientific">Photorhabdus hindustanensis</name>
    <dbReference type="NCBI Taxonomy" id="2918802"/>
    <lineage>
        <taxon>Bacteria</taxon>
        <taxon>Pseudomonadati</taxon>
        <taxon>Pseudomonadota</taxon>
        <taxon>Gammaproteobacteria</taxon>
        <taxon>Enterobacterales</taxon>
        <taxon>Morganellaceae</taxon>
        <taxon>Photorhabdus</taxon>
    </lineage>
</organism>
<dbReference type="Pfam" id="PF05732">
    <property type="entry name" value="RepL"/>
    <property type="match status" value="1"/>
</dbReference>
<proteinExistence type="predicted"/>
<gene>
    <name evidence="2" type="ORF">C6H66_23965</name>
</gene>
<accession>A0A2S8PU99</accession>